<dbReference type="InterPro" id="IPR036910">
    <property type="entry name" value="HMG_box_dom_sf"/>
</dbReference>
<feature type="DNA-binding region" description="HMG box" evidence="3">
    <location>
        <begin position="19"/>
        <end position="91"/>
    </location>
</feature>
<dbReference type="CDD" id="cd01389">
    <property type="entry name" value="HMG-box_ROX1-like"/>
    <property type="match status" value="1"/>
</dbReference>
<dbReference type="STRING" id="1353009.A0A1Y2IKZ6"/>
<dbReference type="GO" id="GO:0000978">
    <property type="term" value="F:RNA polymerase II cis-regulatory region sequence-specific DNA binding"/>
    <property type="evidence" value="ECO:0007669"/>
    <property type="project" value="TreeGrafter"/>
</dbReference>
<feature type="region of interest" description="Disordered" evidence="4">
    <location>
        <begin position="483"/>
        <end position="589"/>
    </location>
</feature>
<gene>
    <name evidence="6" type="ORF">PYCCODRAFT_1468729</name>
</gene>
<dbReference type="InterPro" id="IPR051356">
    <property type="entry name" value="SOX/SOX-like_TF"/>
</dbReference>
<organism evidence="6 7">
    <name type="scientific">Trametes coccinea (strain BRFM310)</name>
    <name type="common">Pycnoporus coccineus</name>
    <dbReference type="NCBI Taxonomy" id="1353009"/>
    <lineage>
        <taxon>Eukaryota</taxon>
        <taxon>Fungi</taxon>
        <taxon>Dikarya</taxon>
        <taxon>Basidiomycota</taxon>
        <taxon>Agaricomycotina</taxon>
        <taxon>Agaricomycetes</taxon>
        <taxon>Polyporales</taxon>
        <taxon>Polyporaceae</taxon>
        <taxon>Trametes</taxon>
    </lineage>
</organism>
<feature type="compositionally biased region" description="Basic and acidic residues" evidence="4">
    <location>
        <begin position="1"/>
        <end position="20"/>
    </location>
</feature>
<protein>
    <recommendedName>
        <fullName evidence="5">HMG box domain-containing protein</fullName>
    </recommendedName>
</protein>
<keyword evidence="1 3" id="KW-0238">DNA-binding</keyword>
<evidence type="ECO:0000313" key="7">
    <source>
        <dbReference type="Proteomes" id="UP000193067"/>
    </source>
</evidence>
<dbReference type="Pfam" id="PF00505">
    <property type="entry name" value="HMG_box"/>
    <property type="match status" value="1"/>
</dbReference>
<feature type="compositionally biased region" description="Low complexity" evidence="4">
    <location>
        <begin position="485"/>
        <end position="506"/>
    </location>
</feature>
<feature type="compositionally biased region" description="Low complexity" evidence="4">
    <location>
        <begin position="172"/>
        <end position="185"/>
    </location>
</feature>
<dbReference type="EMBL" id="KZ084112">
    <property type="protein sequence ID" value="OSD01293.1"/>
    <property type="molecule type" value="Genomic_DNA"/>
</dbReference>
<dbReference type="AlphaFoldDB" id="A0A1Y2IKZ6"/>
<sequence>MAPVRNERDPQKPDPTEKVPRPPNAWILYRTARLKEMKAASKDGECSVKQADFSRIIGEMWKNEKDSVKKEFEKAAEIAKQKHAKKYPGYKYKPKSREEKLRARQEAKAAKKRAQQEAKAAKAAGRKGSAGPSGSSTSPAEASSSSVKLEDMEPVCRGSGPSPPLDSDDDWSLSSSTPSLPSDGDVYYQPPSFVNNNSTPLNLVAPGPSYPMRFFSNGFLANGDYMPSAVSTNASLPASTPSDSPPSYTEGDVAQFASQMGMATPHLVNHQQDMSLNGTPGLAELAAWVASTLTAAPSMDVGGIPDVVPRCPPGEVEMDVLAPPPPIRGQPSPEELLNEHDHLAPALDISEFYGTLSDVGHSQSIISPDAAAVLDAAQPLSLEELLAFGMNHPEIAAHEMDPSISFGYYSAEAAHTYPDRLISPQFEPPYAIDPAPLPPYSATEYGAFPTQADEQPAQSMSWVDPELLSLFNSHLMAPLPDSATSSSFQSFMSEPSSFESPIESQPHTPSVVPSGQFSEAVDPQQLTRPATSRAFPYAEFMPVDSAETEAPQSAPSHSRYVPPAGARLPPRRRVAARYPPRLPTADESA</sequence>
<reference evidence="6 7" key="1">
    <citation type="journal article" date="2015" name="Biotechnol. Biofuels">
        <title>Enhanced degradation of softwood versus hardwood by the white-rot fungus Pycnoporus coccineus.</title>
        <authorList>
            <person name="Couturier M."/>
            <person name="Navarro D."/>
            <person name="Chevret D."/>
            <person name="Henrissat B."/>
            <person name="Piumi F."/>
            <person name="Ruiz-Duenas F.J."/>
            <person name="Martinez A.T."/>
            <person name="Grigoriev I.V."/>
            <person name="Riley R."/>
            <person name="Lipzen A."/>
            <person name="Berrin J.G."/>
            <person name="Master E.R."/>
            <person name="Rosso M.N."/>
        </authorList>
    </citation>
    <scope>NUCLEOTIDE SEQUENCE [LARGE SCALE GENOMIC DNA]</scope>
    <source>
        <strain evidence="6 7">BRFM310</strain>
    </source>
</reference>
<dbReference type="Proteomes" id="UP000193067">
    <property type="component" value="Unassembled WGS sequence"/>
</dbReference>
<feature type="compositionally biased region" description="Low complexity" evidence="4">
    <location>
        <begin position="121"/>
        <end position="146"/>
    </location>
</feature>
<proteinExistence type="predicted"/>
<dbReference type="InterPro" id="IPR009071">
    <property type="entry name" value="HMG_box_dom"/>
</dbReference>
<feature type="region of interest" description="Disordered" evidence="4">
    <location>
        <begin position="81"/>
        <end position="195"/>
    </location>
</feature>
<dbReference type="SUPFAM" id="SSF47095">
    <property type="entry name" value="HMG-box"/>
    <property type="match status" value="1"/>
</dbReference>
<dbReference type="Gene3D" id="1.10.30.10">
    <property type="entry name" value="High mobility group box domain"/>
    <property type="match status" value="1"/>
</dbReference>
<dbReference type="PANTHER" id="PTHR45789">
    <property type="entry name" value="FI18025P1"/>
    <property type="match status" value="1"/>
</dbReference>
<dbReference type="GO" id="GO:0005634">
    <property type="term" value="C:nucleus"/>
    <property type="evidence" value="ECO:0007669"/>
    <property type="project" value="UniProtKB-UniRule"/>
</dbReference>
<evidence type="ECO:0000256" key="2">
    <source>
        <dbReference type="ARBA" id="ARBA00023242"/>
    </source>
</evidence>
<feature type="compositionally biased region" description="Basic residues" evidence="4">
    <location>
        <begin position="81"/>
        <end position="94"/>
    </location>
</feature>
<keyword evidence="7" id="KW-1185">Reference proteome</keyword>
<evidence type="ECO:0000256" key="1">
    <source>
        <dbReference type="ARBA" id="ARBA00023125"/>
    </source>
</evidence>
<feature type="compositionally biased region" description="Basic and acidic residues" evidence="4">
    <location>
        <begin position="95"/>
        <end position="120"/>
    </location>
</feature>
<dbReference type="GO" id="GO:0000981">
    <property type="term" value="F:DNA-binding transcription factor activity, RNA polymerase II-specific"/>
    <property type="evidence" value="ECO:0007669"/>
    <property type="project" value="TreeGrafter"/>
</dbReference>
<feature type="domain" description="HMG box" evidence="5">
    <location>
        <begin position="19"/>
        <end position="91"/>
    </location>
</feature>
<evidence type="ECO:0000259" key="5">
    <source>
        <dbReference type="PROSITE" id="PS50118"/>
    </source>
</evidence>
<evidence type="ECO:0000256" key="3">
    <source>
        <dbReference type="PROSITE-ProRule" id="PRU00267"/>
    </source>
</evidence>
<dbReference type="OrthoDB" id="6247875at2759"/>
<evidence type="ECO:0000313" key="6">
    <source>
        <dbReference type="EMBL" id="OSD01293.1"/>
    </source>
</evidence>
<dbReference type="PANTHER" id="PTHR45789:SF2">
    <property type="entry name" value="FI18025P1"/>
    <property type="match status" value="1"/>
</dbReference>
<keyword evidence="2 3" id="KW-0539">Nucleus</keyword>
<dbReference type="SMART" id="SM00398">
    <property type="entry name" value="HMG"/>
    <property type="match status" value="1"/>
</dbReference>
<feature type="region of interest" description="Disordered" evidence="4">
    <location>
        <begin position="1"/>
        <end position="24"/>
    </location>
</feature>
<dbReference type="PROSITE" id="PS50118">
    <property type="entry name" value="HMG_BOX_2"/>
    <property type="match status" value="1"/>
</dbReference>
<accession>A0A1Y2IKZ6</accession>
<feature type="compositionally biased region" description="Polar residues" evidence="4">
    <location>
        <begin position="507"/>
        <end position="517"/>
    </location>
</feature>
<name>A0A1Y2IKZ6_TRAC3</name>
<evidence type="ECO:0000256" key="4">
    <source>
        <dbReference type="SAM" id="MobiDB-lite"/>
    </source>
</evidence>